<evidence type="ECO:0000313" key="1">
    <source>
        <dbReference type="EMBL" id="EFX01513.1"/>
    </source>
</evidence>
<dbReference type="SUPFAM" id="SSF56112">
    <property type="entry name" value="Protein kinase-like (PK-like)"/>
    <property type="match status" value="1"/>
</dbReference>
<dbReference type="InParanoid" id="F0XMS0"/>
<organism evidence="2">
    <name type="scientific">Grosmannia clavigera (strain kw1407 / UAMH 11150)</name>
    <name type="common">Blue stain fungus</name>
    <name type="synonym">Graphiocladiella clavigera</name>
    <dbReference type="NCBI Taxonomy" id="655863"/>
    <lineage>
        <taxon>Eukaryota</taxon>
        <taxon>Fungi</taxon>
        <taxon>Dikarya</taxon>
        <taxon>Ascomycota</taxon>
        <taxon>Pezizomycotina</taxon>
        <taxon>Sordariomycetes</taxon>
        <taxon>Sordariomycetidae</taxon>
        <taxon>Ophiostomatales</taxon>
        <taxon>Ophiostomataceae</taxon>
        <taxon>Leptographium</taxon>
    </lineage>
</organism>
<evidence type="ECO:0008006" key="3">
    <source>
        <dbReference type="Google" id="ProtNLM"/>
    </source>
</evidence>
<keyword evidence="2" id="KW-1185">Reference proteome</keyword>
<name>F0XMS0_GROCL</name>
<protein>
    <recommendedName>
        <fullName evidence="3">Aminoglycoside phosphotransferase domain-containing protein</fullName>
    </recommendedName>
</protein>
<dbReference type="OrthoDB" id="8300194at2759"/>
<sequence>MRSVYSRLNEAHTMQLVALRTSIPVPKIYCAFERAGRAYIVMKRIDGEMLQGGWTRRSDASKAQKFKQLHGIIQELRYVRPPDDVGVASTSGGPIDDRRWLTKSLWGPFTTVSEFYTELRNGIDTQTYSEADRALAPRPRRPFYLSL</sequence>
<dbReference type="GeneID" id="25979890"/>
<dbReference type="PANTHER" id="PTHR21310:SF55">
    <property type="entry name" value="AMINOGLYCOSIDE PHOSPHOTRANSFERASE DOMAIN-CONTAINING PROTEIN"/>
    <property type="match status" value="1"/>
</dbReference>
<dbReference type="InterPro" id="IPR011009">
    <property type="entry name" value="Kinase-like_dom_sf"/>
</dbReference>
<dbReference type="STRING" id="655863.F0XMS0"/>
<dbReference type="eggNOG" id="ENOG502R9UI">
    <property type="taxonomic scope" value="Eukaryota"/>
</dbReference>
<dbReference type="HOGENOM" id="CLU_1768282_0_0_1"/>
<proteinExistence type="predicted"/>
<dbReference type="RefSeq" id="XP_014170995.1">
    <property type="nucleotide sequence ID" value="XM_014315520.1"/>
</dbReference>
<gene>
    <name evidence="1" type="ORF">CMQ_6455</name>
</gene>
<dbReference type="PANTHER" id="PTHR21310">
    <property type="entry name" value="AMINOGLYCOSIDE PHOSPHOTRANSFERASE-RELATED-RELATED"/>
    <property type="match status" value="1"/>
</dbReference>
<reference evidence="1 2" key="1">
    <citation type="journal article" date="2011" name="Proc. Natl. Acad. Sci. U.S.A.">
        <title>Genome and transcriptome analyses of the mountain pine beetle-fungal symbiont Grosmannia clavigera, a lodgepole pine pathogen.</title>
        <authorList>
            <person name="DiGuistini S."/>
            <person name="Wang Y."/>
            <person name="Liao N.Y."/>
            <person name="Taylor G."/>
            <person name="Tanguay P."/>
            <person name="Feau N."/>
            <person name="Henrissat B."/>
            <person name="Chan S.K."/>
            <person name="Hesse-Orce U."/>
            <person name="Alamouti S.M."/>
            <person name="Tsui C.K.M."/>
            <person name="Docking R.T."/>
            <person name="Levasseur A."/>
            <person name="Haridas S."/>
            <person name="Robertson G."/>
            <person name="Birol I."/>
            <person name="Holt R.A."/>
            <person name="Marra M.A."/>
            <person name="Hamelin R.C."/>
            <person name="Hirst M."/>
            <person name="Jones S.J.M."/>
            <person name="Bohlmann J."/>
            <person name="Breuil C."/>
        </authorList>
    </citation>
    <scope>NUCLEOTIDE SEQUENCE [LARGE SCALE GENOMIC DNA]</scope>
    <source>
        <strain evidence="2">kw1407 / UAMH 11150</strain>
    </source>
</reference>
<dbReference type="EMBL" id="GL629794">
    <property type="protein sequence ID" value="EFX01513.1"/>
    <property type="molecule type" value="Genomic_DNA"/>
</dbReference>
<accession>F0XMS0</accession>
<evidence type="ECO:0000313" key="2">
    <source>
        <dbReference type="Proteomes" id="UP000007796"/>
    </source>
</evidence>
<dbReference type="InterPro" id="IPR051678">
    <property type="entry name" value="AGP_Transferase"/>
</dbReference>
<dbReference type="Proteomes" id="UP000007796">
    <property type="component" value="Unassembled WGS sequence"/>
</dbReference>
<dbReference type="AlphaFoldDB" id="F0XMS0"/>